<sequence length="93" mass="11062">MAFLIKNLGKLNKGKKIEINWNYKEYYLELIKKNDLHCFSYNKSKVPFFVLKVTDYKTTITIPENGFWQVLARKINIEQQPPVVDIRLLISKK</sequence>
<dbReference type="Proteomes" id="UP000663920">
    <property type="component" value="Chromosome"/>
</dbReference>
<dbReference type="EMBL" id="CP071869">
    <property type="protein sequence ID" value="QTE23768.1"/>
    <property type="molecule type" value="Genomic_DNA"/>
</dbReference>
<evidence type="ECO:0008006" key="3">
    <source>
        <dbReference type="Google" id="ProtNLM"/>
    </source>
</evidence>
<proteinExistence type="predicted"/>
<protein>
    <recommendedName>
        <fullName evidence="3">DUF1883 domain-containing protein</fullName>
    </recommendedName>
</protein>
<dbReference type="AlphaFoldDB" id="A0A975CQB3"/>
<evidence type="ECO:0000313" key="1">
    <source>
        <dbReference type="EMBL" id="QTE23768.1"/>
    </source>
</evidence>
<name>A0A975CQB3_9FLAO</name>
<organism evidence="1 2">
    <name type="scientific">Polaribacter cellanae</name>
    <dbReference type="NCBI Taxonomy" id="2818493"/>
    <lineage>
        <taxon>Bacteria</taxon>
        <taxon>Pseudomonadati</taxon>
        <taxon>Bacteroidota</taxon>
        <taxon>Flavobacteriia</taxon>
        <taxon>Flavobacteriales</taxon>
        <taxon>Flavobacteriaceae</taxon>
    </lineage>
</organism>
<dbReference type="KEGG" id="pcea:J3359_05735"/>
<evidence type="ECO:0000313" key="2">
    <source>
        <dbReference type="Proteomes" id="UP000663920"/>
    </source>
</evidence>
<reference evidence="1 2" key="1">
    <citation type="submission" date="2021-03" db="EMBL/GenBank/DDBJ databases">
        <title>Complete genome of Polaribacter_sp.SM13.</title>
        <authorList>
            <person name="Jeong S.W."/>
            <person name="Bae J.W."/>
        </authorList>
    </citation>
    <scope>NUCLEOTIDE SEQUENCE [LARGE SCALE GENOMIC DNA]</scope>
    <source>
        <strain evidence="1 2">SM13</strain>
    </source>
</reference>
<gene>
    <name evidence="1" type="ORF">J3359_05735</name>
</gene>
<dbReference type="RefSeq" id="WP_208079766.1">
    <property type="nucleotide sequence ID" value="NZ_CP071869.1"/>
</dbReference>
<accession>A0A975CQB3</accession>
<keyword evidence="2" id="KW-1185">Reference proteome</keyword>